<reference evidence="1" key="2">
    <citation type="submission" date="2020-11" db="EMBL/GenBank/DDBJ databases">
        <authorList>
            <person name="McCartney M.A."/>
            <person name="Auch B."/>
            <person name="Kono T."/>
            <person name="Mallez S."/>
            <person name="Becker A."/>
            <person name="Gohl D.M."/>
            <person name="Silverstein K.A.T."/>
            <person name="Koren S."/>
            <person name="Bechman K.B."/>
            <person name="Herman A."/>
            <person name="Abrahante J.E."/>
            <person name="Garbe J."/>
        </authorList>
    </citation>
    <scope>NUCLEOTIDE SEQUENCE</scope>
    <source>
        <strain evidence="1">Duluth1</strain>
        <tissue evidence="1">Whole animal</tissue>
    </source>
</reference>
<evidence type="ECO:0000313" key="1">
    <source>
        <dbReference type="EMBL" id="KAH3865899.1"/>
    </source>
</evidence>
<dbReference type="EMBL" id="JAIWYP010000002">
    <property type="protein sequence ID" value="KAH3865899.1"/>
    <property type="molecule type" value="Genomic_DNA"/>
</dbReference>
<evidence type="ECO:0000313" key="2">
    <source>
        <dbReference type="Proteomes" id="UP000828390"/>
    </source>
</evidence>
<dbReference type="AlphaFoldDB" id="A0A9D4LY41"/>
<organism evidence="1 2">
    <name type="scientific">Dreissena polymorpha</name>
    <name type="common">Zebra mussel</name>
    <name type="synonym">Mytilus polymorpha</name>
    <dbReference type="NCBI Taxonomy" id="45954"/>
    <lineage>
        <taxon>Eukaryota</taxon>
        <taxon>Metazoa</taxon>
        <taxon>Spiralia</taxon>
        <taxon>Lophotrochozoa</taxon>
        <taxon>Mollusca</taxon>
        <taxon>Bivalvia</taxon>
        <taxon>Autobranchia</taxon>
        <taxon>Heteroconchia</taxon>
        <taxon>Euheterodonta</taxon>
        <taxon>Imparidentia</taxon>
        <taxon>Neoheterodontei</taxon>
        <taxon>Myida</taxon>
        <taxon>Dreissenoidea</taxon>
        <taxon>Dreissenidae</taxon>
        <taxon>Dreissena</taxon>
    </lineage>
</organism>
<protein>
    <submittedName>
        <fullName evidence="1">Uncharacterized protein</fullName>
    </submittedName>
</protein>
<name>A0A9D4LY41_DREPO</name>
<sequence>MTLKNSVIKGYHAFEIRPPMILPRCPLNVEPEYTNIKDVCACLVWIPDLDFFAPDTHGMITEDKIHLKLTDVAGLPIGRVPRSLAPYFRKSIDNGGKVLSEVIGAPVPSYPPWPAQHEEGGGVVLPCDYIIPTPCRNDFDVISGALNSLPEGSAMELVMSHDI</sequence>
<reference evidence="1" key="1">
    <citation type="journal article" date="2019" name="bioRxiv">
        <title>The Genome of the Zebra Mussel, Dreissena polymorpha: A Resource for Invasive Species Research.</title>
        <authorList>
            <person name="McCartney M.A."/>
            <person name="Auch B."/>
            <person name="Kono T."/>
            <person name="Mallez S."/>
            <person name="Zhang Y."/>
            <person name="Obille A."/>
            <person name="Becker A."/>
            <person name="Abrahante J.E."/>
            <person name="Garbe J."/>
            <person name="Badalamenti J.P."/>
            <person name="Herman A."/>
            <person name="Mangelson H."/>
            <person name="Liachko I."/>
            <person name="Sullivan S."/>
            <person name="Sone E.D."/>
            <person name="Koren S."/>
            <person name="Silverstein K.A.T."/>
            <person name="Beckman K.B."/>
            <person name="Gohl D.M."/>
        </authorList>
    </citation>
    <scope>NUCLEOTIDE SEQUENCE</scope>
    <source>
        <strain evidence="1">Duluth1</strain>
        <tissue evidence="1">Whole animal</tissue>
    </source>
</reference>
<keyword evidence="2" id="KW-1185">Reference proteome</keyword>
<dbReference type="Proteomes" id="UP000828390">
    <property type="component" value="Unassembled WGS sequence"/>
</dbReference>
<accession>A0A9D4LY41</accession>
<gene>
    <name evidence="1" type="ORF">DPMN_028946</name>
</gene>
<proteinExistence type="predicted"/>
<comment type="caution">
    <text evidence="1">The sequence shown here is derived from an EMBL/GenBank/DDBJ whole genome shotgun (WGS) entry which is preliminary data.</text>
</comment>